<name>A0ABW3GY53_9BACL</name>
<proteinExistence type="predicted"/>
<protein>
    <submittedName>
        <fullName evidence="2">Uncharacterized protein</fullName>
    </submittedName>
</protein>
<keyword evidence="3" id="KW-1185">Reference proteome</keyword>
<comment type="caution">
    <text evidence="2">The sequence shown here is derived from an EMBL/GenBank/DDBJ whole genome shotgun (WGS) entry which is preliminary data.</text>
</comment>
<evidence type="ECO:0000256" key="1">
    <source>
        <dbReference type="SAM" id="SignalP"/>
    </source>
</evidence>
<evidence type="ECO:0000313" key="3">
    <source>
        <dbReference type="Proteomes" id="UP001596976"/>
    </source>
</evidence>
<gene>
    <name evidence="2" type="ORF">ACFQ0V_08180</name>
</gene>
<dbReference type="EMBL" id="JBHTJF010000025">
    <property type="protein sequence ID" value="MFD0943754.1"/>
    <property type="molecule type" value="Genomic_DNA"/>
</dbReference>
<dbReference type="RefSeq" id="WP_381012126.1">
    <property type="nucleotide sequence ID" value="NZ_JBHTJF010000025.1"/>
</dbReference>
<evidence type="ECO:0000313" key="2">
    <source>
        <dbReference type="EMBL" id="MFD0943754.1"/>
    </source>
</evidence>
<feature type="chain" id="PRO_5045103777" evidence="1">
    <location>
        <begin position="24"/>
        <end position="162"/>
    </location>
</feature>
<accession>A0ABW3GY53</accession>
<feature type="signal peptide" evidence="1">
    <location>
        <begin position="1"/>
        <end position="23"/>
    </location>
</feature>
<dbReference type="Proteomes" id="UP001596976">
    <property type="component" value="Unassembled WGS sequence"/>
</dbReference>
<organism evidence="2 3">
    <name type="scientific">Savagea faecisuis</name>
    <dbReference type="NCBI Taxonomy" id="1274803"/>
    <lineage>
        <taxon>Bacteria</taxon>
        <taxon>Bacillati</taxon>
        <taxon>Bacillota</taxon>
        <taxon>Bacilli</taxon>
        <taxon>Bacillales</taxon>
        <taxon>Caryophanaceae</taxon>
        <taxon>Savagea</taxon>
    </lineage>
</organism>
<reference evidence="3" key="1">
    <citation type="journal article" date="2019" name="Int. J. Syst. Evol. Microbiol.">
        <title>The Global Catalogue of Microorganisms (GCM) 10K type strain sequencing project: providing services to taxonomists for standard genome sequencing and annotation.</title>
        <authorList>
            <consortium name="The Broad Institute Genomics Platform"/>
            <consortium name="The Broad Institute Genome Sequencing Center for Infectious Disease"/>
            <person name="Wu L."/>
            <person name="Ma J."/>
        </authorList>
    </citation>
    <scope>NUCLEOTIDE SEQUENCE [LARGE SCALE GENOMIC DNA]</scope>
    <source>
        <strain evidence="3">CCUG 63563</strain>
    </source>
</reference>
<sequence length="162" mass="17724">MKKWLISMLTMILCILTPVAAFAQNEELEDEGFLLEINISDNSEQVYIIDGIQFRVLPTLTRGLVYPSKSVEMTDLYNNARLGTVKITATAVYDGKVVAVTKPKTEILYRPTSSNLKATNTSIIDNNTRLAKVNSTVSYTGSNGKTGGGTISLFIYANGAYN</sequence>
<keyword evidence="1" id="KW-0732">Signal</keyword>